<dbReference type="FunFam" id="2.20.25.80:FF:000003">
    <property type="entry name" value="WRKY transcription factor 57"/>
    <property type="match status" value="1"/>
</dbReference>
<evidence type="ECO:0000256" key="1">
    <source>
        <dbReference type="ARBA" id="ARBA00004123"/>
    </source>
</evidence>
<dbReference type="Gramene" id="KCW84575">
    <property type="protein sequence ID" value="KCW84575"/>
    <property type="gene ID" value="EUGRSUZ_B01415"/>
</dbReference>
<dbReference type="OMA" id="SLCQMKY"/>
<dbReference type="PANTHER" id="PTHR31221:SF126">
    <property type="entry name" value="WRKY DOMAIN-CONTAINING PROTEIN"/>
    <property type="match status" value="1"/>
</dbReference>
<dbReference type="GO" id="GO:0005634">
    <property type="term" value="C:nucleus"/>
    <property type="evidence" value="ECO:0000318"/>
    <property type="project" value="GO_Central"/>
</dbReference>
<evidence type="ECO:0000256" key="10">
    <source>
        <dbReference type="SAM" id="MobiDB-lite"/>
    </source>
</evidence>
<feature type="non-terminal residue" evidence="12">
    <location>
        <position position="600"/>
    </location>
</feature>
<evidence type="ECO:0000256" key="3">
    <source>
        <dbReference type="ARBA" id="ARBA00022737"/>
    </source>
</evidence>
<feature type="compositionally biased region" description="Polar residues" evidence="10">
    <location>
        <begin position="283"/>
        <end position="295"/>
    </location>
</feature>
<reference evidence="12" key="1">
    <citation type="submission" date="2013-07" db="EMBL/GenBank/DDBJ databases">
        <title>The genome of Eucalyptus grandis.</title>
        <authorList>
            <person name="Schmutz J."/>
            <person name="Hayes R."/>
            <person name="Myburg A."/>
            <person name="Tuskan G."/>
            <person name="Grattapaglia D."/>
            <person name="Rokhsar D.S."/>
        </authorList>
    </citation>
    <scope>NUCLEOTIDE SEQUENCE</scope>
    <source>
        <tissue evidence="12">Leaf extractions</tissue>
    </source>
</reference>
<keyword evidence="5" id="KW-0805">Transcription regulation</keyword>
<feature type="region of interest" description="Disordered" evidence="10">
    <location>
        <begin position="83"/>
        <end position="134"/>
    </location>
</feature>
<evidence type="ECO:0000256" key="4">
    <source>
        <dbReference type="ARBA" id="ARBA00022833"/>
    </source>
</evidence>
<evidence type="ECO:0000256" key="5">
    <source>
        <dbReference type="ARBA" id="ARBA00023015"/>
    </source>
</evidence>
<dbReference type="SUPFAM" id="SSF118290">
    <property type="entry name" value="WRKY DNA-binding domain"/>
    <property type="match status" value="2"/>
</dbReference>
<keyword evidence="4" id="KW-0862">Zinc</keyword>
<name>A0A059D2Y6_EUCGR</name>
<feature type="compositionally biased region" description="Basic and acidic residues" evidence="10">
    <location>
        <begin position="104"/>
        <end position="125"/>
    </location>
</feature>
<evidence type="ECO:0000256" key="2">
    <source>
        <dbReference type="ARBA" id="ARBA00022723"/>
    </source>
</evidence>
<feature type="compositionally biased region" description="Polar residues" evidence="10">
    <location>
        <begin position="86"/>
        <end position="103"/>
    </location>
</feature>
<evidence type="ECO:0000256" key="8">
    <source>
        <dbReference type="ARBA" id="ARBA00023242"/>
    </source>
</evidence>
<dbReference type="AlphaFoldDB" id="A0A059D2Y6"/>
<keyword evidence="7" id="KW-0804">Transcription</keyword>
<dbReference type="GO" id="GO:0003700">
    <property type="term" value="F:DNA-binding transcription factor activity"/>
    <property type="evidence" value="ECO:0000318"/>
    <property type="project" value="GO_Central"/>
</dbReference>
<evidence type="ECO:0000259" key="11">
    <source>
        <dbReference type="PROSITE" id="PS50811"/>
    </source>
</evidence>
<dbReference type="InParanoid" id="A0A059D2Y6"/>
<dbReference type="EMBL" id="KK198754">
    <property type="protein sequence ID" value="KCW84575.1"/>
    <property type="molecule type" value="Genomic_DNA"/>
</dbReference>
<accession>A0A059D2Y6</accession>
<feature type="non-terminal residue" evidence="12">
    <location>
        <position position="1"/>
    </location>
</feature>
<dbReference type="eggNOG" id="ENOG502QRFS">
    <property type="taxonomic scope" value="Eukaryota"/>
</dbReference>
<dbReference type="GO" id="GO:0046872">
    <property type="term" value="F:metal ion binding"/>
    <property type="evidence" value="ECO:0007669"/>
    <property type="project" value="UniProtKB-KW"/>
</dbReference>
<comment type="subcellular location">
    <subcellularLocation>
        <location evidence="1">Nucleus</location>
    </subcellularLocation>
</comment>
<dbReference type="PANTHER" id="PTHR31221">
    <property type="entry name" value="WRKY TRANSCRIPTION FACTOR PROTEIN 1-RELATED"/>
    <property type="match status" value="1"/>
</dbReference>
<organism evidence="12">
    <name type="scientific">Eucalyptus grandis</name>
    <name type="common">Flooded gum</name>
    <dbReference type="NCBI Taxonomy" id="71139"/>
    <lineage>
        <taxon>Eukaryota</taxon>
        <taxon>Viridiplantae</taxon>
        <taxon>Streptophyta</taxon>
        <taxon>Embryophyta</taxon>
        <taxon>Tracheophyta</taxon>
        <taxon>Spermatophyta</taxon>
        <taxon>Magnoliopsida</taxon>
        <taxon>eudicotyledons</taxon>
        <taxon>Gunneridae</taxon>
        <taxon>Pentapetalae</taxon>
        <taxon>rosids</taxon>
        <taxon>malvids</taxon>
        <taxon>Myrtales</taxon>
        <taxon>Myrtaceae</taxon>
        <taxon>Myrtoideae</taxon>
        <taxon>Eucalypteae</taxon>
        <taxon>Eucalyptus</taxon>
    </lineage>
</organism>
<dbReference type="SMART" id="SM00774">
    <property type="entry name" value="WRKY"/>
    <property type="match status" value="2"/>
</dbReference>
<feature type="domain" description="WRKY" evidence="11">
    <location>
        <begin position="133"/>
        <end position="197"/>
    </location>
</feature>
<dbReference type="PROSITE" id="PS50811">
    <property type="entry name" value="WRKY"/>
    <property type="match status" value="2"/>
</dbReference>
<comment type="similarity">
    <text evidence="9">Belongs to the WRKY group I family.</text>
</comment>
<keyword evidence="2" id="KW-0479">Metal-binding</keyword>
<feature type="region of interest" description="Disordered" evidence="10">
    <location>
        <begin position="220"/>
        <end position="262"/>
    </location>
</feature>
<keyword evidence="3" id="KW-0677">Repeat</keyword>
<dbReference type="Gene3D" id="2.20.25.80">
    <property type="entry name" value="WRKY domain"/>
    <property type="match status" value="2"/>
</dbReference>
<dbReference type="InterPro" id="IPR044810">
    <property type="entry name" value="WRKY_plant"/>
</dbReference>
<dbReference type="FunFam" id="2.20.25.80:FF:000006">
    <property type="entry name" value="WRKY transcription factor"/>
    <property type="match status" value="1"/>
</dbReference>
<feature type="region of interest" description="Disordered" evidence="10">
    <location>
        <begin position="283"/>
        <end position="339"/>
    </location>
</feature>
<gene>
    <name evidence="12" type="ORF">EUGRSUZ_B01415</name>
</gene>
<dbReference type="GO" id="GO:0000976">
    <property type="term" value="F:transcription cis-regulatory region binding"/>
    <property type="evidence" value="ECO:0000318"/>
    <property type="project" value="GO_Central"/>
</dbReference>
<feature type="compositionally biased region" description="Basic and acidic residues" evidence="10">
    <location>
        <begin position="241"/>
        <end position="253"/>
    </location>
</feature>
<dbReference type="InterPro" id="IPR003657">
    <property type="entry name" value="WRKY_dom"/>
</dbReference>
<evidence type="ECO:0000256" key="9">
    <source>
        <dbReference type="ARBA" id="ARBA00061157"/>
    </source>
</evidence>
<dbReference type="Pfam" id="PF03106">
    <property type="entry name" value="WRKY"/>
    <property type="match status" value="2"/>
</dbReference>
<dbReference type="InterPro" id="IPR036576">
    <property type="entry name" value="WRKY_dom_sf"/>
</dbReference>
<feature type="region of interest" description="Disordered" evidence="10">
    <location>
        <begin position="7"/>
        <end position="30"/>
    </location>
</feature>
<evidence type="ECO:0000313" key="12">
    <source>
        <dbReference type="EMBL" id="KCW84575.1"/>
    </source>
</evidence>
<feature type="domain" description="WRKY" evidence="11">
    <location>
        <begin position="352"/>
        <end position="417"/>
    </location>
</feature>
<dbReference type="GO" id="GO:0006355">
    <property type="term" value="P:regulation of DNA-templated transcription"/>
    <property type="evidence" value="ECO:0000318"/>
    <property type="project" value="GO_Central"/>
</dbReference>
<sequence>TFSLVTFPADSSMVHSESTNDGDKGFSSGRTFSFKPDGCSSPLSGFSALQDQGIGIDKQGFLLEDPKMDIEFQTEIYQEAAEKNGAFNSSSDAEVLSEMNSDGAQEKESVPEEDTRIDNAEEGDQKGMYPSVGTVRTSEDGYNWRKYGQKQVKGSEFPRSYYKCTQPNCQVKKKVERSLDGQITEIIYKGTHNHPKPQPIRCGLLRSSFSLNEMSEMADGSGAANKVEGGSVWRNNQLGSKDVRLGPDWRSDGPEQTSSTSVLTELSGLLPTSQGKCAVAFESAQTPELSSTLASTDGDDEDGATQGSMSHGEDADDEEPESKRRKSENSLSESNLGSRAVREPRVVIQIESDIDILDDGYRWRKYGQKVVKGNPNPRSYYKCTSAGCSVRKHVERASDNLKYVITTYEGKHNHEVPAARNSNLPSGSGNLSPAAVGAQANMAIPRNSRTNKPEAQVQDLPLFDRKPELHNEFLRSSLLTNFGNDMKFGASPVFPFKFPPLQSAIPCGSFGLNPSQGAMHQAGPIASLVPDLPISLPYKFRPYPKVPVTGLFDDNHIGKPAGSLQSALSGQRLKQNDMRFLTPKQEQRDDHLYDPCLPVV</sequence>
<dbReference type="STRING" id="71139.A0A059D2Y6"/>
<protein>
    <recommendedName>
        <fullName evidence="11">WRKY domain-containing protein</fullName>
    </recommendedName>
</protein>
<keyword evidence="6" id="KW-0238">DNA-binding</keyword>
<keyword evidence="8" id="KW-0539">Nucleus</keyword>
<evidence type="ECO:0000256" key="6">
    <source>
        <dbReference type="ARBA" id="ARBA00023125"/>
    </source>
</evidence>
<proteinExistence type="inferred from homology"/>
<evidence type="ECO:0000256" key="7">
    <source>
        <dbReference type="ARBA" id="ARBA00023163"/>
    </source>
</evidence>